<dbReference type="EMBL" id="BPQB01000020">
    <property type="protein sequence ID" value="GJE91319.1"/>
    <property type="molecule type" value="Genomic_DNA"/>
</dbReference>
<evidence type="ECO:0000313" key="3">
    <source>
        <dbReference type="Proteomes" id="UP000703269"/>
    </source>
</evidence>
<protein>
    <submittedName>
        <fullName evidence="2">Uncharacterized protein</fullName>
    </submittedName>
</protein>
<keyword evidence="3" id="KW-1185">Reference proteome</keyword>
<comment type="caution">
    <text evidence="2">The sequence shown here is derived from an EMBL/GenBank/DDBJ whole genome shotgun (WGS) entry which is preliminary data.</text>
</comment>
<proteinExistence type="predicted"/>
<sequence>MYVISGSHSASSWNSAKGPRLQLACHLEYSEQQIRRFPGCRVHPRLDGRPPFIRSRTTLSHHHRDAH</sequence>
<accession>A0A9P3GBH5</accession>
<evidence type="ECO:0000313" key="2">
    <source>
        <dbReference type="EMBL" id="GJE91319.1"/>
    </source>
</evidence>
<evidence type="ECO:0000256" key="1">
    <source>
        <dbReference type="SAM" id="MobiDB-lite"/>
    </source>
</evidence>
<dbReference type="AlphaFoldDB" id="A0A9P3GBH5"/>
<name>A0A9P3GBH5_9APHY</name>
<gene>
    <name evidence="2" type="ORF">PsYK624_074680</name>
</gene>
<organism evidence="2 3">
    <name type="scientific">Phanerochaete sordida</name>
    <dbReference type="NCBI Taxonomy" id="48140"/>
    <lineage>
        <taxon>Eukaryota</taxon>
        <taxon>Fungi</taxon>
        <taxon>Dikarya</taxon>
        <taxon>Basidiomycota</taxon>
        <taxon>Agaricomycotina</taxon>
        <taxon>Agaricomycetes</taxon>
        <taxon>Polyporales</taxon>
        <taxon>Phanerochaetaceae</taxon>
        <taxon>Phanerochaete</taxon>
    </lineage>
</organism>
<dbReference type="Proteomes" id="UP000703269">
    <property type="component" value="Unassembled WGS sequence"/>
</dbReference>
<feature type="region of interest" description="Disordered" evidence="1">
    <location>
        <begin position="48"/>
        <end position="67"/>
    </location>
</feature>
<reference evidence="2 3" key="1">
    <citation type="submission" date="2021-08" db="EMBL/GenBank/DDBJ databases">
        <title>Draft Genome Sequence of Phanerochaete sordida strain YK-624.</title>
        <authorList>
            <person name="Mori T."/>
            <person name="Dohra H."/>
            <person name="Suzuki T."/>
            <person name="Kawagishi H."/>
            <person name="Hirai H."/>
        </authorList>
    </citation>
    <scope>NUCLEOTIDE SEQUENCE [LARGE SCALE GENOMIC DNA]</scope>
    <source>
        <strain evidence="2 3">YK-624</strain>
    </source>
</reference>